<feature type="compositionally biased region" description="Low complexity" evidence="6">
    <location>
        <begin position="364"/>
        <end position="385"/>
    </location>
</feature>
<keyword evidence="9" id="KW-1185">Reference proteome</keyword>
<feature type="transmembrane region" description="Helical" evidence="7">
    <location>
        <begin position="267"/>
        <end position="290"/>
    </location>
</feature>
<dbReference type="AlphaFoldDB" id="A0A7Y9LNY8"/>
<organism evidence="8 9">
    <name type="scientific">Pigmentiphaga litoralis</name>
    <dbReference type="NCBI Taxonomy" id="516702"/>
    <lineage>
        <taxon>Bacteria</taxon>
        <taxon>Pseudomonadati</taxon>
        <taxon>Pseudomonadota</taxon>
        <taxon>Betaproteobacteria</taxon>
        <taxon>Burkholderiales</taxon>
        <taxon>Alcaligenaceae</taxon>
        <taxon>Pigmentiphaga</taxon>
    </lineage>
</organism>
<dbReference type="GO" id="GO:0016020">
    <property type="term" value="C:membrane"/>
    <property type="evidence" value="ECO:0007669"/>
    <property type="project" value="UniProtKB-SubCell"/>
</dbReference>
<feature type="transmembrane region" description="Helical" evidence="7">
    <location>
        <begin position="159"/>
        <end position="176"/>
    </location>
</feature>
<feature type="transmembrane region" description="Helical" evidence="7">
    <location>
        <begin position="239"/>
        <end position="260"/>
    </location>
</feature>
<evidence type="ECO:0000313" key="9">
    <source>
        <dbReference type="Proteomes" id="UP000542125"/>
    </source>
</evidence>
<dbReference type="EMBL" id="JACBYR010000001">
    <property type="protein sequence ID" value="NYE83790.1"/>
    <property type="molecule type" value="Genomic_DNA"/>
</dbReference>
<feature type="transmembrane region" description="Helical" evidence="7">
    <location>
        <begin position="63"/>
        <end position="85"/>
    </location>
</feature>
<evidence type="ECO:0000256" key="2">
    <source>
        <dbReference type="ARBA" id="ARBA00009773"/>
    </source>
</evidence>
<comment type="caution">
    <text evidence="8">The sequence shown here is derived from an EMBL/GenBank/DDBJ whole genome shotgun (WGS) entry which is preliminary data.</text>
</comment>
<comment type="similarity">
    <text evidence="2">Belongs to the autoinducer-2 exporter (AI-2E) (TC 2.A.86) family.</text>
</comment>
<gene>
    <name evidence="8" type="ORF">FHW18_003061</name>
</gene>
<dbReference type="PANTHER" id="PTHR21716">
    <property type="entry name" value="TRANSMEMBRANE PROTEIN"/>
    <property type="match status" value="1"/>
</dbReference>
<keyword evidence="5 7" id="KW-0472">Membrane</keyword>
<accession>A0A7Y9LNY8</accession>
<reference evidence="8 9" key="1">
    <citation type="submission" date="2020-07" db="EMBL/GenBank/DDBJ databases">
        <title>Genomic Encyclopedia of Type Strains, Phase IV (KMG-V): Genome sequencing to study the core and pangenomes of soil and plant-associated prokaryotes.</title>
        <authorList>
            <person name="Whitman W."/>
        </authorList>
    </citation>
    <scope>NUCLEOTIDE SEQUENCE [LARGE SCALE GENOMIC DNA]</scope>
    <source>
        <strain evidence="8 9">SAS40</strain>
    </source>
</reference>
<keyword evidence="3 7" id="KW-0812">Transmembrane</keyword>
<evidence type="ECO:0000256" key="7">
    <source>
        <dbReference type="SAM" id="Phobius"/>
    </source>
</evidence>
<proteinExistence type="inferred from homology"/>
<evidence type="ECO:0000313" key="8">
    <source>
        <dbReference type="EMBL" id="NYE83790.1"/>
    </source>
</evidence>
<evidence type="ECO:0000256" key="5">
    <source>
        <dbReference type="ARBA" id="ARBA00023136"/>
    </source>
</evidence>
<feature type="region of interest" description="Disordered" evidence="6">
    <location>
        <begin position="363"/>
        <end position="398"/>
    </location>
</feature>
<feature type="transmembrane region" description="Helical" evidence="7">
    <location>
        <begin position="310"/>
        <end position="338"/>
    </location>
</feature>
<dbReference type="PANTHER" id="PTHR21716:SF4">
    <property type="entry name" value="TRANSMEMBRANE PROTEIN 245"/>
    <property type="match status" value="1"/>
</dbReference>
<keyword evidence="4 7" id="KW-1133">Transmembrane helix</keyword>
<dbReference type="InterPro" id="IPR002549">
    <property type="entry name" value="AI-2E-like"/>
</dbReference>
<feature type="compositionally biased region" description="Polar residues" evidence="6">
    <location>
        <begin position="389"/>
        <end position="398"/>
    </location>
</feature>
<dbReference type="Proteomes" id="UP000542125">
    <property type="component" value="Unassembled WGS sequence"/>
</dbReference>
<evidence type="ECO:0000256" key="6">
    <source>
        <dbReference type="SAM" id="MobiDB-lite"/>
    </source>
</evidence>
<feature type="transmembrane region" description="Helical" evidence="7">
    <location>
        <begin position="216"/>
        <end position="233"/>
    </location>
</feature>
<name>A0A7Y9LNY8_9BURK</name>
<feature type="transmembrane region" description="Helical" evidence="7">
    <location>
        <begin position="7"/>
        <end position="26"/>
    </location>
</feature>
<evidence type="ECO:0000256" key="3">
    <source>
        <dbReference type="ARBA" id="ARBA00022692"/>
    </source>
</evidence>
<evidence type="ECO:0000256" key="4">
    <source>
        <dbReference type="ARBA" id="ARBA00022989"/>
    </source>
</evidence>
<dbReference type="RefSeq" id="WP_179587563.1">
    <property type="nucleotide sequence ID" value="NZ_JACBYR010000001.1"/>
</dbReference>
<sequence>MNNSSLHYKTFLLILIVVSIAFVWILQPFIGAVFWGTILAIIFAPLNRKLVNKFGKRRNAATLVTLLLVLLIVILPLMLITGSLVQQGSLVYDQIKSGNLNFGAYFQRAFDALPLWVHDIMVRFGLNDIASIQTKLTDAVAQGSQLMATKAVSIGSDTFQVLVSFAVMLYLMFFLLRDGPQLARRIRQAIPLSDGHKQHLLQKFTTIARATVKGNIAVALVQGALGGIIFWILGVQAPLLWAVVMAFLSLLPAVGAGLVWGPVAIYFLLTGSVWEGVVLIAFGFLVIGLVDNILRPLLVGKDTRMPDYVVLISTLGGMALFGLSGFVIGPVIAGLFMAAWDLFATEDMPETVETRILSGPGDSVTVKAEATPTTPTTPTASVASAGETRVTTPSAERR</sequence>
<protein>
    <submittedName>
        <fullName evidence="8">Putative PurR-regulated permease PerM</fullName>
    </submittedName>
</protein>
<comment type="subcellular location">
    <subcellularLocation>
        <location evidence="1">Membrane</location>
        <topology evidence="1">Multi-pass membrane protein</topology>
    </subcellularLocation>
</comment>
<evidence type="ECO:0000256" key="1">
    <source>
        <dbReference type="ARBA" id="ARBA00004141"/>
    </source>
</evidence>
<dbReference type="Pfam" id="PF01594">
    <property type="entry name" value="AI-2E_transport"/>
    <property type="match status" value="1"/>
</dbReference>